<keyword evidence="2" id="KW-0288">FMN</keyword>
<evidence type="ECO:0000256" key="1">
    <source>
        <dbReference type="ARBA" id="ARBA00022630"/>
    </source>
</evidence>
<dbReference type="SUPFAM" id="SSF52218">
    <property type="entry name" value="Flavoproteins"/>
    <property type="match status" value="1"/>
</dbReference>
<keyword evidence="4" id="KW-1185">Reference proteome</keyword>
<evidence type="ECO:0000313" key="4">
    <source>
        <dbReference type="Proteomes" id="UP000287969"/>
    </source>
</evidence>
<organism evidence="3 4">
    <name type="scientific">Acidilutibacter cellobiosedens</name>
    <dbReference type="NCBI Taxonomy" id="2507161"/>
    <lineage>
        <taxon>Bacteria</taxon>
        <taxon>Bacillati</taxon>
        <taxon>Bacillota</taxon>
        <taxon>Tissierellia</taxon>
        <taxon>Tissierellales</taxon>
        <taxon>Acidilutibacteraceae</taxon>
        <taxon>Acidilutibacter</taxon>
    </lineage>
</organism>
<dbReference type="PANTHER" id="PTHR43278:SF2">
    <property type="entry name" value="IRON-SULFUR FLAVOPROTEIN"/>
    <property type="match status" value="1"/>
</dbReference>
<dbReference type="AlphaFoldDB" id="A0A410QC01"/>
<evidence type="ECO:0000313" key="3">
    <source>
        <dbReference type="EMBL" id="QAT61480.1"/>
    </source>
</evidence>
<reference evidence="4" key="1">
    <citation type="submission" date="2019-01" db="EMBL/GenBank/DDBJ databases">
        <title>Draft genomes of a novel of Sporanaerobacter strains.</title>
        <authorList>
            <person name="Ma S."/>
        </authorList>
    </citation>
    <scope>NUCLEOTIDE SEQUENCE [LARGE SCALE GENOMIC DNA]</scope>
    <source>
        <strain evidence="4">NJN-17</strain>
    </source>
</reference>
<name>A0A410QC01_9FIRM</name>
<dbReference type="OrthoDB" id="9805976at2"/>
<keyword evidence="1" id="KW-0285">Flavoprotein</keyword>
<sequence length="169" mass="19122">MKVLIHDLDSDVLNGLFPNISKEVKIISPEKEIKKCIGCFGCWIKTPGYCVIKDGYENMGKLLSESEELIIISRVCYGGFSPFVKNVLDRSIGYLSPFFTVRNKEMHHKSRYKRKLKLSVIAYGKDATEKERDNLSKIVAANGVNFNAIDHSFCFADNIDDIPKLRGVL</sequence>
<dbReference type="PANTHER" id="PTHR43278">
    <property type="entry name" value="NAD(P)H-DEPENDENT FMN-CONTAINING OXIDOREDUCTASE YWQN-RELATED"/>
    <property type="match status" value="1"/>
</dbReference>
<gene>
    <name evidence="3" type="ORF">EQM13_07765</name>
</gene>
<dbReference type="EMBL" id="CP035282">
    <property type="protein sequence ID" value="QAT61480.1"/>
    <property type="molecule type" value="Genomic_DNA"/>
</dbReference>
<dbReference type="RefSeq" id="WP_071138894.1">
    <property type="nucleotide sequence ID" value="NZ_CP035282.1"/>
</dbReference>
<dbReference type="KEGG" id="spoa:EQM13_07765"/>
<dbReference type="InterPro" id="IPR029039">
    <property type="entry name" value="Flavoprotein-like_sf"/>
</dbReference>
<protein>
    <submittedName>
        <fullName evidence="3">Flavodoxin family protein</fullName>
    </submittedName>
</protein>
<dbReference type="Proteomes" id="UP000287969">
    <property type="component" value="Chromosome"/>
</dbReference>
<proteinExistence type="predicted"/>
<accession>A0A410QC01</accession>
<dbReference type="Gene3D" id="3.40.50.360">
    <property type="match status" value="1"/>
</dbReference>
<evidence type="ECO:0000256" key="2">
    <source>
        <dbReference type="ARBA" id="ARBA00022643"/>
    </source>
</evidence>
<dbReference type="InterPro" id="IPR051796">
    <property type="entry name" value="ISF_SsuE-like"/>
</dbReference>